<proteinExistence type="predicted"/>
<reference evidence="1 2" key="1">
    <citation type="journal article" date="2020" name="Mol. Biol. Evol.">
        <title>Distinct Expression and Methylation Patterns for Genes with Different Fates following a Single Whole-Genome Duplication in Flowering Plants.</title>
        <authorList>
            <person name="Shi T."/>
            <person name="Rahmani R.S."/>
            <person name="Gugger P.F."/>
            <person name="Wang M."/>
            <person name="Li H."/>
            <person name="Zhang Y."/>
            <person name="Li Z."/>
            <person name="Wang Q."/>
            <person name="Van de Peer Y."/>
            <person name="Marchal K."/>
            <person name="Chen J."/>
        </authorList>
    </citation>
    <scope>NUCLEOTIDE SEQUENCE [LARGE SCALE GENOMIC DNA]</scope>
    <source>
        <tissue evidence="1">Leaf</tissue>
    </source>
</reference>
<accession>A0A822XTG9</accession>
<protein>
    <submittedName>
        <fullName evidence="1">Uncharacterized protein</fullName>
    </submittedName>
</protein>
<dbReference type="Proteomes" id="UP000607653">
    <property type="component" value="Unassembled WGS sequence"/>
</dbReference>
<dbReference type="AlphaFoldDB" id="A0A822XTG9"/>
<evidence type="ECO:0000313" key="2">
    <source>
        <dbReference type="Proteomes" id="UP000607653"/>
    </source>
</evidence>
<organism evidence="1 2">
    <name type="scientific">Nelumbo nucifera</name>
    <name type="common">Sacred lotus</name>
    <dbReference type="NCBI Taxonomy" id="4432"/>
    <lineage>
        <taxon>Eukaryota</taxon>
        <taxon>Viridiplantae</taxon>
        <taxon>Streptophyta</taxon>
        <taxon>Embryophyta</taxon>
        <taxon>Tracheophyta</taxon>
        <taxon>Spermatophyta</taxon>
        <taxon>Magnoliopsida</taxon>
        <taxon>Proteales</taxon>
        <taxon>Nelumbonaceae</taxon>
        <taxon>Nelumbo</taxon>
    </lineage>
</organism>
<keyword evidence="2" id="KW-1185">Reference proteome</keyword>
<dbReference type="EMBL" id="DUZY01000001">
    <property type="protein sequence ID" value="DAD23013.1"/>
    <property type="molecule type" value="Genomic_DNA"/>
</dbReference>
<comment type="caution">
    <text evidence="1">The sequence shown here is derived from an EMBL/GenBank/DDBJ whole genome shotgun (WGS) entry which is preliminary data.</text>
</comment>
<evidence type="ECO:0000313" key="1">
    <source>
        <dbReference type="EMBL" id="DAD23013.1"/>
    </source>
</evidence>
<gene>
    <name evidence="1" type="ORF">HUJ06_024475</name>
</gene>
<sequence>MLRNICPRISTFSKLTSITFALCSFLALSSTFCFSGVSHFIWFASVSE</sequence>
<name>A0A822XTG9_NELNU</name>